<comment type="function">
    <text evidence="22">Member of the two-component regulatory system NreB/NreC involved in the control of dissimilatory nitrate/nitrite reduction in response to oxygen. NreB functions as a direct oxygen sensor histidine kinase which is autophosphorylated, in the absence of oxygen, probably at the conserved histidine residue, and transfers its phosphate group probably to a conserved aspartate residue of NreC. NreB/NreC activates the expression of the nitrate (narGHJI) and nitrite (nir) reductase operons, as well as the putative nitrate transporter gene narT.</text>
</comment>
<keyword evidence="14" id="KW-0547">Nucleotide-binding</keyword>
<dbReference type="GO" id="GO:0005524">
    <property type="term" value="F:ATP binding"/>
    <property type="evidence" value="ECO:0007669"/>
    <property type="project" value="UniProtKB-KW"/>
</dbReference>
<keyword evidence="13" id="KW-0479">Metal-binding</keyword>
<dbReference type="Gene3D" id="3.30.565.10">
    <property type="entry name" value="Histidine kinase-like ATPase, C-terminal domain"/>
    <property type="match status" value="1"/>
</dbReference>
<dbReference type="GO" id="GO:0005737">
    <property type="term" value="C:cytoplasm"/>
    <property type="evidence" value="ECO:0007669"/>
    <property type="project" value="UniProtKB-SubCell"/>
</dbReference>
<feature type="domain" description="HAMP" evidence="26">
    <location>
        <begin position="66"/>
        <end position="118"/>
    </location>
</feature>
<dbReference type="CDD" id="cd16917">
    <property type="entry name" value="HATPase_UhpB-NarQ-NarX-like"/>
    <property type="match status" value="1"/>
</dbReference>
<dbReference type="InterPro" id="IPR003660">
    <property type="entry name" value="HAMP_dom"/>
</dbReference>
<name>A0A329MVK9_9BACL</name>
<dbReference type="Pfam" id="PF07730">
    <property type="entry name" value="HisKA_3"/>
    <property type="match status" value="1"/>
</dbReference>
<evidence type="ECO:0000256" key="5">
    <source>
        <dbReference type="ARBA" id="ARBA00012438"/>
    </source>
</evidence>
<evidence type="ECO:0000256" key="10">
    <source>
        <dbReference type="ARBA" id="ARBA00022553"/>
    </source>
</evidence>
<dbReference type="InterPro" id="IPR005467">
    <property type="entry name" value="His_kinase_dom"/>
</dbReference>
<evidence type="ECO:0000256" key="17">
    <source>
        <dbReference type="ARBA" id="ARBA00022989"/>
    </source>
</evidence>
<dbReference type="Pfam" id="PF02518">
    <property type="entry name" value="HATPase_c"/>
    <property type="match status" value="1"/>
</dbReference>
<evidence type="ECO:0000256" key="12">
    <source>
        <dbReference type="ARBA" id="ARBA00022692"/>
    </source>
</evidence>
<dbReference type="SMART" id="SM00304">
    <property type="entry name" value="HAMP"/>
    <property type="match status" value="1"/>
</dbReference>
<dbReference type="EMBL" id="QMFB01000002">
    <property type="protein sequence ID" value="RAV22633.1"/>
    <property type="molecule type" value="Genomic_DNA"/>
</dbReference>
<dbReference type="Pfam" id="PF00672">
    <property type="entry name" value="HAMP"/>
    <property type="match status" value="1"/>
</dbReference>
<evidence type="ECO:0000256" key="24">
    <source>
        <dbReference type="SAM" id="Phobius"/>
    </source>
</evidence>
<reference evidence="27 28" key="1">
    <citation type="journal article" date="2009" name="Int. J. Syst. Evol. Microbiol.">
        <title>Paenibacillus contaminans sp. nov., isolated from a contaminated laboratory plate.</title>
        <authorList>
            <person name="Chou J.H."/>
            <person name="Lee J.H."/>
            <person name="Lin M.C."/>
            <person name="Chang P.S."/>
            <person name="Arun A.B."/>
            <person name="Young C.C."/>
            <person name="Chen W.M."/>
        </authorList>
    </citation>
    <scope>NUCLEOTIDE SEQUENCE [LARGE SCALE GENOMIC DNA]</scope>
    <source>
        <strain evidence="27 28">CKOBP-6</strain>
    </source>
</reference>
<evidence type="ECO:0000256" key="14">
    <source>
        <dbReference type="ARBA" id="ARBA00022741"/>
    </source>
</evidence>
<keyword evidence="10" id="KW-0597">Phosphoprotein</keyword>
<evidence type="ECO:0000256" key="1">
    <source>
        <dbReference type="ARBA" id="ARBA00000085"/>
    </source>
</evidence>
<keyword evidence="7" id="KW-1003">Cell membrane</keyword>
<dbReference type="Gene3D" id="1.20.5.1930">
    <property type="match status" value="1"/>
</dbReference>
<feature type="domain" description="Histidine kinase" evidence="25">
    <location>
        <begin position="149"/>
        <end position="339"/>
    </location>
</feature>
<keyword evidence="15 27" id="KW-0418">Kinase</keyword>
<evidence type="ECO:0000256" key="19">
    <source>
        <dbReference type="ARBA" id="ARBA00023012"/>
    </source>
</evidence>
<dbReference type="EC" id="2.7.13.3" evidence="5"/>
<dbReference type="GO" id="GO:0046872">
    <property type="term" value="F:metal ion binding"/>
    <property type="evidence" value="ECO:0007669"/>
    <property type="project" value="UniProtKB-KW"/>
</dbReference>
<keyword evidence="21 24" id="KW-0472">Membrane</keyword>
<dbReference type="AlphaFoldDB" id="A0A329MVK9"/>
<sequence>MDRIKNAKWRTPIYHFAGACLTLALGLLGWLYLPVQTLAQDKPMVLMALVLGLLLIGPTIGYWAARGVQRDVDKLHLAIKQAVKGNLSERIPLSGNGGFDAIYQDFNEMSESLEGRIKLLRKLGEENVMLQAQSNEAAVLEERKRLARDLHDTVSQQLFAIHMSASSLEKLLDARPEMVKTVVEQLVTMSQHAQKQMRSLIAQLRPLELEGKTLHGALDQWFPVYCSQNGLQGKLDVRLDDRLSDAIEHQLFLIIQEAMANVVKHARANHVMLLLHDGGRQIVLQIDDNGIGFEPGGAQRSSYGLSTMKERAQRLGGDAEVRSLVGKGTTVKISIPKFSS</sequence>
<keyword evidence="28" id="KW-1185">Reference proteome</keyword>
<dbReference type="Gene3D" id="6.10.340.10">
    <property type="match status" value="1"/>
</dbReference>
<protein>
    <recommendedName>
        <fullName evidence="6">Oxygen sensor histidine kinase NreB</fullName>
        <ecNumber evidence="5">2.7.13.3</ecNumber>
    </recommendedName>
    <alternativeName>
        <fullName evidence="23">Nitrogen regulation protein B</fullName>
    </alternativeName>
</protein>
<dbReference type="OrthoDB" id="9795828at2"/>
<evidence type="ECO:0000313" key="28">
    <source>
        <dbReference type="Proteomes" id="UP000250369"/>
    </source>
</evidence>
<evidence type="ECO:0000256" key="11">
    <source>
        <dbReference type="ARBA" id="ARBA00022679"/>
    </source>
</evidence>
<evidence type="ECO:0000256" key="4">
    <source>
        <dbReference type="ARBA" id="ARBA00004651"/>
    </source>
</evidence>
<dbReference type="Proteomes" id="UP000250369">
    <property type="component" value="Unassembled WGS sequence"/>
</dbReference>
<dbReference type="PROSITE" id="PS50885">
    <property type="entry name" value="HAMP"/>
    <property type="match status" value="1"/>
</dbReference>
<dbReference type="GO" id="GO:0000155">
    <property type="term" value="F:phosphorelay sensor kinase activity"/>
    <property type="evidence" value="ECO:0007669"/>
    <property type="project" value="InterPro"/>
</dbReference>
<organism evidence="27 28">
    <name type="scientific">Paenibacillus contaminans</name>
    <dbReference type="NCBI Taxonomy" id="450362"/>
    <lineage>
        <taxon>Bacteria</taxon>
        <taxon>Bacillati</taxon>
        <taxon>Bacillota</taxon>
        <taxon>Bacilli</taxon>
        <taxon>Bacillales</taxon>
        <taxon>Paenibacillaceae</taxon>
        <taxon>Paenibacillus</taxon>
    </lineage>
</organism>
<dbReference type="InterPro" id="IPR011712">
    <property type="entry name" value="Sig_transdc_His_kin_sub3_dim/P"/>
</dbReference>
<dbReference type="InterPro" id="IPR004358">
    <property type="entry name" value="Sig_transdc_His_kin-like_C"/>
</dbReference>
<evidence type="ECO:0000256" key="23">
    <source>
        <dbReference type="ARBA" id="ARBA00030800"/>
    </source>
</evidence>
<keyword evidence="19" id="KW-0902">Two-component regulatory system</keyword>
<keyword evidence="17 24" id="KW-1133">Transmembrane helix</keyword>
<gene>
    <name evidence="27" type="ORF">DQG23_06405</name>
</gene>
<dbReference type="GO" id="GO:0005886">
    <property type="term" value="C:plasma membrane"/>
    <property type="evidence" value="ECO:0007669"/>
    <property type="project" value="UniProtKB-SubCell"/>
</dbReference>
<comment type="catalytic activity">
    <reaction evidence="1">
        <text>ATP + protein L-histidine = ADP + protein N-phospho-L-histidine.</text>
        <dbReference type="EC" id="2.7.13.3"/>
    </reaction>
</comment>
<evidence type="ECO:0000259" key="25">
    <source>
        <dbReference type="PROSITE" id="PS50109"/>
    </source>
</evidence>
<comment type="caution">
    <text evidence="27">The sequence shown here is derived from an EMBL/GenBank/DDBJ whole genome shotgun (WGS) entry which is preliminary data.</text>
</comment>
<evidence type="ECO:0000256" key="13">
    <source>
        <dbReference type="ARBA" id="ARBA00022723"/>
    </source>
</evidence>
<evidence type="ECO:0000256" key="6">
    <source>
        <dbReference type="ARBA" id="ARBA00017322"/>
    </source>
</evidence>
<comment type="cofactor">
    <cofactor evidence="2">
        <name>[4Fe-4S] cluster</name>
        <dbReference type="ChEBI" id="CHEBI:49883"/>
    </cofactor>
</comment>
<dbReference type="GO" id="GO:0051539">
    <property type="term" value="F:4 iron, 4 sulfur cluster binding"/>
    <property type="evidence" value="ECO:0007669"/>
    <property type="project" value="UniProtKB-KW"/>
</dbReference>
<evidence type="ECO:0000256" key="7">
    <source>
        <dbReference type="ARBA" id="ARBA00022475"/>
    </source>
</evidence>
<evidence type="ECO:0000256" key="3">
    <source>
        <dbReference type="ARBA" id="ARBA00004496"/>
    </source>
</evidence>
<comment type="subcellular location">
    <subcellularLocation>
        <location evidence="4">Cell membrane</location>
        <topology evidence="4">Multi-pass membrane protein</topology>
    </subcellularLocation>
    <subcellularLocation>
        <location evidence="3">Cytoplasm</location>
    </subcellularLocation>
</comment>
<dbReference type="SUPFAM" id="SSF55874">
    <property type="entry name" value="ATPase domain of HSP90 chaperone/DNA topoisomerase II/histidine kinase"/>
    <property type="match status" value="1"/>
</dbReference>
<dbReference type="PANTHER" id="PTHR24421">
    <property type="entry name" value="NITRATE/NITRITE SENSOR PROTEIN NARX-RELATED"/>
    <property type="match status" value="1"/>
</dbReference>
<keyword evidence="8" id="KW-0004">4Fe-4S</keyword>
<proteinExistence type="predicted"/>
<evidence type="ECO:0000256" key="20">
    <source>
        <dbReference type="ARBA" id="ARBA00023014"/>
    </source>
</evidence>
<evidence type="ECO:0000256" key="21">
    <source>
        <dbReference type="ARBA" id="ARBA00023136"/>
    </source>
</evidence>
<evidence type="ECO:0000256" key="22">
    <source>
        <dbReference type="ARBA" id="ARBA00024827"/>
    </source>
</evidence>
<dbReference type="SMART" id="SM00387">
    <property type="entry name" value="HATPase_c"/>
    <property type="match status" value="1"/>
</dbReference>
<keyword evidence="20" id="KW-0411">Iron-sulfur</keyword>
<keyword evidence="11" id="KW-0808">Transferase</keyword>
<evidence type="ECO:0000256" key="16">
    <source>
        <dbReference type="ARBA" id="ARBA00022840"/>
    </source>
</evidence>
<dbReference type="InterPro" id="IPR036890">
    <property type="entry name" value="HATPase_C_sf"/>
</dbReference>
<keyword evidence="9" id="KW-0963">Cytoplasm</keyword>
<accession>A0A329MVK9</accession>
<evidence type="ECO:0000259" key="26">
    <source>
        <dbReference type="PROSITE" id="PS50885"/>
    </source>
</evidence>
<dbReference type="InterPro" id="IPR050482">
    <property type="entry name" value="Sensor_HK_TwoCompSys"/>
</dbReference>
<keyword evidence="12 24" id="KW-0812">Transmembrane</keyword>
<keyword evidence="18" id="KW-0408">Iron</keyword>
<evidence type="ECO:0000256" key="18">
    <source>
        <dbReference type="ARBA" id="ARBA00023004"/>
    </source>
</evidence>
<dbReference type="InterPro" id="IPR003594">
    <property type="entry name" value="HATPase_dom"/>
</dbReference>
<feature type="transmembrane region" description="Helical" evidence="24">
    <location>
        <begin position="12"/>
        <end position="33"/>
    </location>
</feature>
<evidence type="ECO:0000313" key="27">
    <source>
        <dbReference type="EMBL" id="RAV22633.1"/>
    </source>
</evidence>
<dbReference type="PROSITE" id="PS50109">
    <property type="entry name" value="HIS_KIN"/>
    <property type="match status" value="1"/>
</dbReference>
<evidence type="ECO:0000256" key="15">
    <source>
        <dbReference type="ARBA" id="ARBA00022777"/>
    </source>
</evidence>
<evidence type="ECO:0000256" key="9">
    <source>
        <dbReference type="ARBA" id="ARBA00022490"/>
    </source>
</evidence>
<dbReference type="GO" id="GO:0046983">
    <property type="term" value="F:protein dimerization activity"/>
    <property type="evidence" value="ECO:0007669"/>
    <property type="project" value="InterPro"/>
</dbReference>
<dbReference type="PANTHER" id="PTHR24421:SF37">
    <property type="entry name" value="SENSOR HISTIDINE KINASE NARS"/>
    <property type="match status" value="1"/>
</dbReference>
<evidence type="ECO:0000256" key="8">
    <source>
        <dbReference type="ARBA" id="ARBA00022485"/>
    </source>
</evidence>
<keyword evidence="16" id="KW-0067">ATP-binding</keyword>
<feature type="transmembrane region" description="Helical" evidence="24">
    <location>
        <begin position="45"/>
        <end position="65"/>
    </location>
</feature>
<evidence type="ECO:0000256" key="2">
    <source>
        <dbReference type="ARBA" id="ARBA00001966"/>
    </source>
</evidence>
<dbReference type="CDD" id="cd06225">
    <property type="entry name" value="HAMP"/>
    <property type="match status" value="1"/>
</dbReference>
<dbReference type="PRINTS" id="PR00344">
    <property type="entry name" value="BCTRLSENSOR"/>
</dbReference>